<organism evidence="2 3">
    <name type="scientific">Pristionchus mayeri</name>
    <dbReference type="NCBI Taxonomy" id="1317129"/>
    <lineage>
        <taxon>Eukaryota</taxon>
        <taxon>Metazoa</taxon>
        <taxon>Ecdysozoa</taxon>
        <taxon>Nematoda</taxon>
        <taxon>Chromadorea</taxon>
        <taxon>Rhabditida</taxon>
        <taxon>Rhabditina</taxon>
        <taxon>Diplogasteromorpha</taxon>
        <taxon>Diplogasteroidea</taxon>
        <taxon>Neodiplogasteridae</taxon>
        <taxon>Pristionchus</taxon>
    </lineage>
</organism>
<dbReference type="Proteomes" id="UP001328107">
    <property type="component" value="Unassembled WGS sequence"/>
</dbReference>
<name>A0AAN4Z4N3_9BILA</name>
<feature type="non-terminal residue" evidence="2">
    <location>
        <position position="1"/>
    </location>
</feature>
<evidence type="ECO:0000313" key="2">
    <source>
        <dbReference type="EMBL" id="GMR31287.1"/>
    </source>
</evidence>
<reference evidence="3" key="1">
    <citation type="submission" date="2022-10" db="EMBL/GenBank/DDBJ databases">
        <title>Genome assembly of Pristionchus species.</title>
        <authorList>
            <person name="Yoshida K."/>
            <person name="Sommer R.J."/>
        </authorList>
    </citation>
    <scope>NUCLEOTIDE SEQUENCE [LARGE SCALE GENOMIC DNA]</scope>
    <source>
        <strain evidence="3">RS5460</strain>
    </source>
</reference>
<dbReference type="AlphaFoldDB" id="A0AAN4Z4N3"/>
<sequence>EEEKKKKKKKRRNKRRGQSQSVMDGDSAEANVVQPKPAAAASIPVPEWVTKLADFYLYVCDAYNTGTVPAIPEYLNDAHDELSLESPE</sequence>
<evidence type="ECO:0000313" key="3">
    <source>
        <dbReference type="Proteomes" id="UP001328107"/>
    </source>
</evidence>
<dbReference type="EMBL" id="BTRK01000001">
    <property type="protein sequence ID" value="GMR31287.1"/>
    <property type="molecule type" value="Genomic_DNA"/>
</dbReference>
<protein>
    <submittedName>
        <fullName evidence="2">Uncharacterized protein</fullName>
    </submittedName>
</protein>
<feature type="non-terminal residue" evidence="2">
    <location>
        <position position="88"/>
    </location>
</feature>
<gene>
    <name evidence="2" type="ORF">PMAYCL1PPCAC_01482</name>
</gene>
<proteinExistence type="predicted"/>
<comment type="caution">
    <text evidence="2">The sequence shown here is derived from an EMBL/GenBank/DDBJ whole genome shotgun (WGS) entry which is preliminary data.</text>
</comment>
<feature type="region of interest" description="Disordered" evidence="1">
    <location>
        <begin position="1"/>
        <end position="39"/>
    </location>
</feature>
<accession>A0AAN4Z4N3</accession>
<feature type="compositionally biased region" description="Basic residues" evidence="1">
    <location>
        <begin position="1"/>
        <end position="17"/>
    </location>
</feature>
<evidence type="ECO:0000256" key="1">
    <source>
        <dbReference type="SAM" id="MobiDB-lite"/>
    </source>
</evidence>
<keyword evidence="3" id="KW-1185">Reference proteome</keyword>